<feature type="transmembrane region" description="Helical" evidence="2">
    <location>
        <begin position="135"/>
        <end position="154"/>
    </location>
</feature>
<comment type="caution">
    <text evidence="3">The sequence shown here is derived from an EMBL/GenBank/DDBJ whole genome shotgun (WGS) entry which is preliminary data.</text>
</comment>
<protein>
    <recommendedName>
        <fullName evidence="5">CsbD-like domain-containing protein</fullName>
    </recommendedName>
</protein>
<evidence type="ECO:0000313" key="3">
    <source>
        <dbReference type="EMBL" id="EWY42314.1"/>
    </source>
</evidence>
<evidence type="ECO:0000256" key="2">
    <source>
        <dbReference type="SAM" id="Phobius"/>
    </source>
</evidence>
<keyword evidence="2" id="KW-0812">Transmembrane</keyword>
<feature type="region of interest" description="Disordered" evidence="1">
    <location>
        <begin position="98"/>
        <end position="129"/>
    </location>
</feature>
<accession>W9H8G2</accession>
<keyword evidence="4" id="KW-1185">Reference proteome</keyword>
<name>W9H8G2_9PROT</name>
<reference evidence="3 4" key="1">
    <citation type="submission" date="2013-08" db="EMBL/GenBank/DDBJ databases">
        <title>The genome sequence of Skermanella stibiiresistens.</title>
        <authorList>
            <person name="Zhu W."/>
            <person name="Wang G."/>
        </authorList>
    </citation>
    <scope>NUCLEOTIDE SEQUENCE [LARGE SCALE GENOMIC DNA]</scope>
    <source>
        <strain evidence="3 4">SB22</strain>
    </source>
</reference>
<keyword evidence="2" id="KW-1133">Transmembrane helix</keyword>
<gene>
    <name evidence="3" type="ORF">N825_18670</name>
</gene>
<dbReference type="Proteomes" id="UP000019486">
    <property type="component" value="Unassembled WGS sequence"/>
</dbReference>
<proteinExistence type="predicted"/>
<evidence type="ECO:0000313" key="4">
    <source>
        <dbReference type="Proteomes" id="UP000019486"/>
    </source>
</evidence>
<evidence type="ECO:0008006" key="5">
    <source>
        <dbReference type="Google" id="ProtNLM"/>
    </source>
</evidence>
<feature type="compositionally biased region" description="Low complexity" evidence="1">
    <location>
        <begin position="98"/>
        <end position="109"/>
    </location>
</feature>
<organism evidence="3 4">
    <name type="scientific">Skermanella stibiiresistens SB22</name>
    <dbReference type="NCBI Taxonomy" id="1385369"/>
    <lineage>
        <taxon>Bacteria</taxon>
        <taxon>Pseudomonadati</taxon>
        <taxon>Pseudomonadota</taxon>
        <taxon>Alphaproteobacteria</taxon>
        <taxon>Rhodospirillales</taxon>
        <taxon>Azospirillaceae</taxon>
        <taxon>Skermanella</taxon>
    </lineage>
</organism>
<dbReference type="OrthoDB" id="9796058at2"/>
<keyword evidence="2" id="KW-0472">Membrane</keyword>
<dbReference type="AlphaFoldDB" id="W9H8G2"/>
<dbReference type="EMBL" id="AVFL01000002">
    <property type="protein sequence ID" value="EWY42314.1"/>
    <property type="molecule type" value="Genomic_DNA"/>
</dbReference>
<sequence length="157" mass="17058">MNFDVSGIELNWSKYKELAVEKWHRIPRARLDDLQGTAETLIADLAEAVADTYAMSREQAHRDVADWVRDASAKLGAAGERAARARAEAAASLRNLAPVSPAAAKAEAPASPPGRPDPSQGGRVRRVERRDRNHSGLLMLLAVGTGILIGRMLSKRR</sequence>
<dbReference type="RefSeq" id="WP_037446940.1">
    <property type="nucleotide sequence ID" value="NZ_AVFL01000002.1"/>
</dbReference>
<evidence type="ECO:0000256" key="1">
    <source>
        <dbReference type="SAM" id="MobiDB-lite"/>
    </source>
</evidence>